<dbReference type="GO" id="GO:0008173">
    <property type="term" value="F:RNA methyltransferase activity"/>
    <property type="evidence" value="ECO:0007669"/>
    <property type="project" value="InterPro"/>
</dbReference>
<dbReference type="InterPro" id="IPR010280">
    <property type="entry name" value="U5_MeTrfase_fam"/>
</dbReference>
<dbReference type="SUPFAM" id="SSF53335">
    <property type="entry name" value="S-adenosyl-L-methionine-dependent methyltransferases"/>
    <property type="match status" value="1"/>
</dbReference>
<dbReference type="GO" id="GO:0032259">
    <property type="term" value="P:methylation"/>
    <property type="evidence" value="ECO:0007669"/>
    <property type="project" value="UniProtKB-KW"/>
</dbReference>
<keyword evidence="1 4" id="KW-0489">Methyltransferase</keyword>
<dbReference type="Gene3D" id="3.40.50.150">
    <property type="entry name" value="Vaccinia Virus protein VP39"/>
    <property type="match status" value="1"/>
</dbReference>
<proteinExistence type="inferred from homology"/>
<feature type="binding site" evidence="4">
    <location>
        <position position="334"/>
    </location>
    <ligand>
        <name>S-adenosyl-L-methionine</name>
        <dbReference type="ChEBI" id="CHEBI:59789"/>
    </ligand>
</feature>
<keyword evidence="2 4" id="KW-0808">Transferase</keyword>
<protein>
    <recommendedName>
        <fullName evidence="6">tRNA(Phe) (4-demethylwyosine(37)-C(7)) aminocarboxypropyltransferase</fullName>
    </recommendedName>
</protein>
<comment type="caution">
    <text evidence="4">Lacks conserved residue(s) required for the propagation of feature annotation.</text>
</comment>
<keyword evidence="3 4" id="KW-0949">S-adenosyl-L-methionine</keyword>
<dbReference type="Gene3D" id="2.40.50.1070">
    <property type="match status" value="1"/>
</dbReference>
<dbReference type="PANTHER" id="PTHR47548:SF1">
    <property type="entry name" value="S-ADENOSYL-L-METHIONINE-DEPENDENT METHYLTRANSFERASES SUPERFAMILY PROTEIN"/>
    <property type="match status" value="1"/>
</dbReference>
<feature type="binding site" evidence="4">
    <location>
        <position position="263"/>
    </location>
    <ligand>
        <name>S-adenosyl-L-methionine</name>
        <dbReference type="ChEBI" id="CHEBI:59789"/>
    </ligand>
</feature>
<dbReference type="GO" id="GO:0006396">
    <property type="term" value="P:RNA processing"/>
    <property type="evidence" value="ECO:0007669"/>
    <property type="project" value="InterPro"/>
</dbReference>
<evidence type="ECO:0000256" key="1">
    <source>
        <dbReference type="ARBA" id="ARBA00022603"/>
    </source>
</evidence>
<evidence type="ECO:0000256" key="2">
    <source>
        <dbReference type="ARBA" id="ARBA00022679"/>
    </source>
</evidence>
<gene>
    <name evidence="5" type="ORF">LAMO00422_LOCUS18458</name>
</gene>
<accession>A0A7S0H4U7</accession>
<reference evidence="5" key="1">
    <citation type="submission" date="2021-01" db="EMBL/GenBank/DDBJ databases">
        <authorList>
            <person name="Corre E."/>
            <person name="Pelletier E."/>
            <person name="Niang G."/>
            <person name="Scheremetjew M."/>
            <person name="Finn R."/>
            <person name="Kale V."/>
            <person name="Holt S."/>
            <person name="Cochrane G."/>
            <person name="Meng A."/>
            <person name="Brown T."/>
            <person name="Cohen L."/>
        </authorList>
    </citation>
    <scope>NUCLEOTIDE SEQUENCE</scope>
    <source>
        <strain evidence="5">CCMP2058</strain>
    </source>
</reference>
<dbReference type="AlphaFoldDB" id="A0A7S0H4U7"/>
<comment type="similarity">
    <text evidence="4">Belongs to the class I-like SAM-binding methyltransferase superfamily. RNA M5U methyltransferase family.</text>
</comment>
<evidence type="ECO:0000256" key="3">
    <source>
        <dbReference type="ARBA" id="ARBA00022691"/>
    </source>
</evidence>
<dbReference type="InterPro" id="IPR029063">
    <property type="entry name" value="SAM-dependent_MTases_sf"/>
</dbReference>
<evidence type="ECO:0000313" key="5">
    <source>
        <dbReference type="EMBL" id="CAD8459505.1"/>
    </source>
</evidence>
<dbReference type="EMBL" id="HBEM01027102">
    <property type="protein sequence ID" value="CAD8459505.1"/>
    <property type="molecule type" value="Transcribed_RNA"/>
</dbReference>
<evidence type="ECO:0008006" key="6">
    <source>
        <dbReference type="Google" id="ProtNLM"/>
    </source>
</evidence>
<feature type="binding site" evidence="4">
    <location>
        <position position="284"/>
    </location>
    <ligand>
        <name>S-adenosyl-L-methionine</name>
        <dbReference type="ChEBI" id="CHEBI:59789"/>
    </ligand>
</feature>
<evidence type="ECO:0000256" key="4">
    <source>
        <dbReference type="PROSITE-ProRule" id="PRU01024"/>
    </source>
</evidence>
<dbReference type="PANTHER" id="PTHR47548">
    <property type="entry name" value="BNAA06G32370D PROTEIN"/>
    <property type="match status" value="1"/>
</dbReference>
<dbReference type="InterPro" id="IPR053304">
    <property type="entry name" value="RNA_M5U_MTase"/>
</dbReference>
<sequence>MGRKRGIDITCKHFSKCSGCEFENAVDYPPIARSAADFFSQKLGLKHFQIHMKTAHAWRTQAKLAVRRGKKGGVEIGLFEAGSHRLVEIPDCEVHHPSINEAVRFLKAATKAARISGYDEKSCRGQLRYVQMAVQRHTGKVQVSLVWNSDDGRDPGLDRLIKILQKSEFGGGKLWHSIWVNLNSGRSNVIFDYNPDRWKRMFGKEHLLERIGFESPSRQIKKKKLPFYFSPMVFRQGNLDGFERILESIDAFVPDGARICELYGGIGTIGLQYIDRATWLRFSDASPFLERCAKKGVLEGLDSNLRRRVAFRAVDASSALQGGQALGADVMIVDPPRKGLDEYVLECLGNRSSGSPCKGDWRAG</sequence>
<feature type="binding site" evidence="4">
    <location>
        <position position="236"/>
    </location>
    <ligand>
        <name>S-adenosyl-L-methionine</name>
        <dbReference type="ChEBI" id="CHEBI:59789"/>
    </ligand>
</feature>
<organism evidence="5">
    <name type="scientific">Amorphochlora amoebiformis</name>
    <dbReference type="NCBI Taxonomy" id="1561963"/>
    <lineage>
        <taxon>Eukaryota</taxon>
        <taxon>Sar</taxon>
        <taxon>Rhizaria</taxon>
        <taxon>Cercozoa</taxon>
        <taxon>Chlorarachniophyceae</taxon>
        <taxon>Amorphochlora</taxon>
    </lineage>
</organism>
<name>A0A7S0H4U7_9EUKA</name>
<dbReference type="PROSITE" id="PS51687">
    <property type="entry name" value="SAM_MT_RNA_M5U"/>
    <property type="match status" value="1"/>
</dbReference>